<dbReference type="EMBL" id="MU129753">
    <property type="protein sequence ID" value="KAF9502669.1"/>
    <property type="molecule type" value="Genomic_DNA"/>
</dbReference>
<dbReference type="AlphaFoldDB" id="A0A9P6AAT4"/>
<organism evidence="1 2">
    <name type="scientific">Hydnum rufescens UP504</name>
    <dbReference type="NCBI Taxonomy" id="1448309"/>
    <lineage>
        <taxon>Eukaryota</taxon>
        <taxon>Fungi</taxon>
        <taxon>Dikarya</taxon>
        <taxon>Basidiomycota</taxon>
        <taxon>Agaricomycotina</taxon>
        <taxon>Agaricomycetes</taxon>
        <taxon>Cantharellales</taxon>
        <taxon>Hydnaceae</taxon>
        <taxon>Hydnum</taxon>
    </lineage>
</organism>
<comment type="caution">
    <text evidence="1">The sequence shown here is derived from an EMBL/GenBank/DDBJ whole genome shotgun (WGS) entry which is preliminary data.</text>
</comment>
<proteinExistence type="predicted"/>
<gene>
    <name evidence="1" type="ORF">BS47DRAFT_1370101</name>
</gene>
<accession>A0A9P6AAT4</accession>
<reference evidence="1" key="1">
    <citation type="journal article" date="2020" name="Nat. Commun.">
        <title>Large-scale genome sequencing of mycorrhizal fungi provides insights into the early evolution of symbiotic traits.</title>
        <authorList>
            <person name="Miyauchi S."/>
            <person name="Kiss E."/>
            <person name="Kuo A."/>
            <person name="Drula E."/>
            <person name="Kohler A."/>
            <person name="Sanchez-Garcia M."/>
            <person name="Morin E."/>
            <person name="Andreopoulos B."/>
            <person name="Barry K.W."/>
            <person name="Bonito G."/>
            <person name="Buee M."/>
            <person name="Carver A."/>
            <person name="Chen C."/>
            <person name="Cichocki N."/>
            <person name="Clum A."/>
            <person name="Culley D."/>
            <person name="Crous P.W."/>
            <person name="Fauchery L."/>
            <person name="Girlanda M."/>
            <person name="Hayes R.D."/>
            <person name="Keri Z."/>
            <person name="LaButti K."/>
            <person name="Lipzen A."/>
            <person name="Lombard V."/>
            <person name="Magnuson J."/>
            <person name="Maillard F."/>
            <person name="Murat C."/>
            <person name="Nolan M."/>
            <person name="Ohm R.A."/>
            <person name="Pangilinan J."/>
            <person name="Pereira M.F."/>
            <person name="Perotto S."/>
            <person name="Peter M."/>
            <person name="Pfister S."/>
            <person name="Riley R."/>
            <person name="Sitrit Y."/>
            <person name="Stielow J.B."/>
            <person name="Szollosi G."/>
            <person name="Zifcakova L."/>
            <person name="Stursova M."/>
            <person name="Spatafora J.W."/>
            <person name="Tedersoo L."/>
            <person name="Vaario L.M."/>
            <person name="Yamada A."/>
            <person name="Yan M."/>
            <person name="Wang P."/>
            <person name="Xu J."/>
            <person name="Bruns T."/>
            <person name="Baldrian P."/>
            <person name="Vilgalys R."/>
            <person name="Dunand C."/>
            <person name="Henrissat B."/>
            <person name="Grigoriev I.V."/>
            <person name="Hibbett D."/>
            <person name="Nagy L.G."/>
            <person name="Martin F.M."/>
        </authorList>
    </citation>
    <scope>NUCLEOTIDE SEQUENCE</scope>
    <source>
        <strain evidence="1">UP504</strain>
    </source>
</reference>
<sequence length="252" mass="27976">MDLPNTPNMDLPNTPNMDLPNTRYGSANNPIPDIIYIWFHIWSYSQGCGAVPWVKLNLYMLTEVRGHHDQANRHSAWFCYIRLWVLMIYAGHQSLHSNPVGWISIRDSAGDVDESWDPKGSTFVGHYAWLGVVEGPIDESGHVGVLCLCSFDVPTFFGDKFKIRSTSLWSRPTQGVGCTMSSPCSLHEQQLCGEYSFLSIIRKPVFVVGSLTCADIAVDLGFCVLSLHLLVVGEIGSRRSRSGNGGVRATLR</sequence>
<evidence type="ECO:0000313" key="2">
    <source>
        <dbReference type="Proteomes" id="UP000886523"/>
    </source>
</evidence>
<keyword evidence="2" id="KW-1185">Reference proteome</keyword>
<protein>
    <submittedName>
        <fullName evidence="1">Uncharacterized protein</fullName>
    </submittedName>
</protein>
<dbReference type="Proteomes" id="UP000886523">
    <property type="component" value="Unassembled WGS sequence"/>
</dbReference>
<name>A0A9P6AAT4_9AGAM</name>
<evidence type="ECO:0000313" key="1">
    <source>
        <dbReference type="EMBL" id="KAF9502669.1"/>
    </source>
</evidence>